<dbReference type="Proteomes" id="UP001281761">
    <property type="component" value="Unassembled WGS sequence"/>
</dbReference>
<proteinExistence type="predicted"/>
<protein>
    <submittedName>
        <fullName evidence="2">Uncharacterized protein</fullName>
    </submittedName>
</protein>
<keyword evidence="1" id="KW-0812">Transmembrane</keyword>
<accession>A0ABQ9XBM6</accession>
<keyword evidence="3" id="KW-1185">Reference proteome</keyword>
<sequence length="136" mass="13926">MVDGVVPVPVVVVAVAVAVVDVPVVPVVDVIVAVPVPVVAVAVVAVPVAVVIPVVDGVVDAVVIMKDDPVGNDEGGTDESVFLELSTNDDVSSKDDNPDFVFESEVVCGVLLGVDKKDERKLLPANVEEDGCVGVF</sequence>
<dbReference type="EMBL" id="JARBJD010000146">
    <property type="protein sequence ID" value="KAK2949927.1"/>
    <property type="molecule type" value="Genomic_DNA"/>
</dbReference>
<evidence type="ECO:0000313" key="3">
    <source>
        <dbReference type="Proteomes" id="UP001281761"/>
    </source>
</evidence>
<feature type="transmembrane region" description="Helical" evidence="1">
    <location>
        <begin position="32"/>
        <end position="55"/>
    </location>
</feature>
<comment type="caution">
    <text evidence="2">The sequence shown here is derived from an EMBL/GenBank/DDBJ whole genome shotgun (WGS) entry which is preliminary data.</text>
</comment>
<organism evidence="2 3">
    <name type="scientific">Blattamonas nauphoetae</name>
    <dbReference type="NCBI Taxonomy" id="2049346"/>
    <lineage>
        <taxon>Eukaryota</taxon>
        <taxon>Metamonada</taxon>
        <taxon>Preaxostyla</taxon>
        <taxon>Oxymonadida</taxon>
        <taxon>Blattamonas</taxon>
    </lineage>
</organism>
<evidence type="ECO:0000256" key="1">
    <source>
        <dbReference type="SAM" id="Phobius"/>
    </source>
</evidence>
<reference evidence="2 3" key="1">
    <citation type="journal article" date="2022" name="bioRxiv">
        <title>Genomics of Preaxostyla Flagellates Illuminates Evolutionary Transitions and the Path Towards Mitochondrial Loss.</title>
        <authorList>
            <person name="Novak L.V.F."/>
            <person name="Treitli S.C."/>
            <person name="Pyrih J."/>
            <person name="Halakuc P."/>
            <person name="Pipaliya S.V."/>
            <person name="Vacek V."/>
            <person name="Brzon O."/>
            <person name="Soukal P."/>
            <person name="Eme L."/>
            <person name="Dacks J.B."/>
            <person name="Karnkowska A."/>
            <person name="Elias M."/>
            <person name="Hampl V."/>
        </authorList>
    </citation>
    <scope>NUCLEOTIDE SEQUENCE [LARGE SCALE GENOMIC DNA]</scope>
    <source>
        <strain evidence="2">NAU3</strain>
        <tissue evidence="2">Gut</tissue>
    </source>
</reference>
<feature type="transmembrane region" description="Helical" evidence="1">
    <location>
        <begin position="6"/>
        <end position="25"/>
    </location>
</feature>
<name>A0ABQ9XBM6_9EUKA</name>
<evidence type="ECO:0000313" key="2">
    <source>
        <dbReference type="EMBL" id="KAK2949927.1"/>
    </source>
</evidence>
<gene>
    <name evidence="2" type="ORF">BLNAU_15156</name>
</gene>
<keyword evidence="1" id="KW-0472">Membrane</keyword>
<keyword evidence="1" id="KW-1133">Transmembrane helix</keyword>